<keyword evidence="3" id="KW-1185">Reference proteome</keyword>
<dbReference type="AlphaFoldDB" id="A0A4Q1BF75"/>
<comment type="caution">
    <text evidence="2">The sequence shown here is derived from an EMBL/GenBank/DDBJ whole genome shotgun (WGS) entry which is preliminary data.</text>
</comment>
<dbReference type="InParanoid" id="A0A4Q1BF75"/>
<feature type="region of interest" description="Disordered" evidence="1">
    <location>
        <begin position="97"/>
        <end position="121"/>
    </location>
</feature>
<reference evidence="2 3" key="1">
    <citation type="submission" date="2016-06" db="EMBL/GenBank/DDBJ databases">
        <title>Evolution of pathogenesis and genome organization in the Tremellales.</title>
        <authorList>
            <person name="Cuomo C."/>
            <person name="Litvintseva A."/>
            <person name="Heitman J."/>
            <person name="Chen Y."/>
            <person name="Sun S."/>
            <person name="Springer D."/>
            <person name="Dromer F."/>
            <person name="Young S."/>
            <person name="Zeng Q."/>
            <person name="Chapman S."/>
            <person name="Gujja S."/>
            <person name="Saif S."/>
            <person name="Birren B."/>
        </authorList>
    </citation>
    <scope>NUCLEOTIDE SEQUENCE [LARGE SCALE GENOMIC DNA]</scope>
    <source>
        <strain evidence="2 3">ATCC 28783</strain>
    </source>
</reference>
<organism evidence="2 3">
    <name type="scientific">Tremella mesenterica</name>
    <name type="common">Jelly fungus</name>
    <dbReference type="NCBI Taxonomy" id="5217"/>
    <lineage>
        <taxon>Eukaryota</taxon>
        <taxon>Fungi</taxon>
        <taxon>Dikarya</taxon>
        <taxon>Basidiomycota</taxon>
        <taxon>Agaricomycotina</taxon>
        <taxon>Tremellomycetes</taxon>
        <taxon>Tremellales</taxon>
        <taxon>Tremellaceae</taxon>
        <taxon>Tremella</taxon>
    </lineage>
</organism>
<name>A0A4Q1BF75_TREME</name>
<dbReference type="Proteomes" id="UP000289152">
    <property type="component" value="Unassembled WGS sequence"/>
</dbReference>
<evidence type="ECO:0000313" key="3">
    <source>
        <dbReference type="Proteomes" id="UP000289152"/>
    </source>
</evidence>
<dbReference type="VEuPathDB" id="FungiDB:TREMEDRAFT_63670"/>
<gene>
    <name evidence="2" type="ORF">M231_06410</name>
</gene>
<dbReference type="EMBL" id="SDIL01000101">
    <property type="protein sequence ID" value="RXK36325.1"/>
    <property type="molecule type" value="Genomic_DNA"/>
</dbReference>
<accession>A0A4Q1BF75</accession>
<evidence type="ECO:0000256" key="1">
    <source>
        <dbReference type="SAM" id="MobiDB-lite"/>
    </source>
</evidence>
<proteinExistence type="predicted"/>
<evidence type="ECO:0000313" key="2">
    <source>
        <dbReference type="EMBL" id="RXK36325.1"/>
    </source>
</evidence>
<sequence>MDLETYRTKIHTFEELSRYFSAVGGDVSQDGASGVSERPLSLDLKRLALPGKEAFVKGGLKTLERFWKELDDGDLCCATPCSVEAILATLLRTGDNEHDIPISPDGDTSGDQAPHSSDMRS</sequence>
<protein>
    <submittedName>
        <fullName evidence="2">Uncharacterized protein</fullName>
    </submittedName>
</protein>